<dbReference type="OrthoDB" id="3037908at2759"/>
<keyword evidence="3" id="KW-0805">Transcription regulation</keyword>
<dbReference type="GO" id="GO:0006351">
    <property type="term" value="P:DNA-templated transcription"/>
    <property type="evidence" value="ECO:0007669"/>
    <property type="project" value="InterPro"/>
</dbReference>
<dbReference type="GO" id="GO:0003677">
    <property type="term" value="F:DNA binding"/>
    <property type="evidence" value="ECO:0007669"/>
    <property type="project" value="UniProtKB-KW"/>
</dbReference>
<dbReference type="SUPFAM" id="SSF57701">
    <property type="entry name" value="Zn2/Cys6 DNA-binding domain"/>
    <property type="match status" value="1"/>
</dbReference>
<accession>A0A318ZBF2</accession>
<dbReference type="PROSITE" id="PS00463">
    <property type="entry name" value="ZN2_CY6_FUNGAL_1"/>
    <property type="match status" value="1"/>
</dbReference>
<reference evidence="9 10" key="1">
    <citation type="submission" date="2016-12" db="EMBL/GenBank/DDBJ databases">
        <title>The genomes of Aspergillus section Nigri reveals drivers in fungal speciation.</title>
        <authorList>
            <consortium name="DOE Joint Genome Institute"/>
            <person name="Vesth T.C."/>
            <person name="Nybo J."/>
            <person name="Theobald S."/>
            <person name="Brandl J."/>
            <person name="Frisvad J.C."/>
            <person name="Nielsen K.F."/>
            <person name="Lyhne E.K."/>
            <person name="Kogle M.E."/>
            <person name="Kuo A."/>
            <person name="Riley R."/>
            <person name="Clum A."/>
            <person name="Nolan M."/>
            <person name="Lipzen A."/>
            <person name="Salamov A."/>
            <person name="Henrissat B."/>
            <person name="Wiebenga A."/>
            <person name="De Vries R.P."/>
            <person name="Grigoriev I.V."/>
            <person name="Mortensen U.H."/>
            <person name="Andersen M.R."/>
            <person name="Baker S.E."/>
        </authorList>
    </citation>
    <scope>NUCLEOTIDE SEQUENCE [LARGE SCALE GENOMIC DNA]</scope>
    <source>
        <strain evidence="9 10">JOP 1030-1</strain>
    </source>
</reference>
<dbReference type="EMBL" id="KZ821242">
    <property type="protein sequence ID" value="PYH43664.1"/>
    <property type="molecule type" value="Genomic_DNA"/>
</dbReference>
<keyword evidence="2" id="KW-0479">Metal-binding</keyword>
<keyword evidence="4" id="KW-0238">DNA-binding</keyword>
<evidence type="ECO:0000256" key="7">
    <source>
        <dbReference type="SAM" id="MobiDB-lite"/>
    </source>
</evidence>
<dbReference type="SMART" id="SM00066">
    <property type="entry name" value="GAL4"/>
    <property type="match status" value="1"/>
</dbReference>
<dbReference type="PANTHER" id="PTHR47338:SF3">
    <property type="entry name" value="C6 FINGER DOMAIN TRANSCRIPTION FACTOR DBAA-RELATED"/>
    <property type="match status" value="1"/>
</dbReference>
<dbReference type="Pfam" id="PF00172">
    <property type="entry name" value="Zn_clus"/>
    <property type="match status" value="1"/>
</dbReference>
<evidence type="ECO:0000313" key="10">
    <source>
        <dbReference type="Proteomes" id="UP000248349"/>
    </source>
</evidence>
<proteinExistence type="predicted"/>
<dbReference type="RefSeq" id="XP_025429646.1">
    <property type="nucleotide sequence ID" value="XM_025571985.1"/>
</dbReference>
<dbReference type="InterPro" id="IPR050815">
    <property type="entry name" value="TF_fung"/>
</dbReference>
<keyword evidence="6" id="KW-0539">Nucleus</keyword>
<organism evidence="9 10">
    <name type="scientific">Aspergillus saccharolyticus JOP 1030-1</name>
    <dbReference type="NCBI Taxonomy" id="1450539"/>
    <lineage>
        <taxon>Eukaryota</taxon>
        <taxon>Fungi</taxon>
        <taxon>Dikarya</taxon>
        <taxon>Ascomycota</taxon>
        <taxon>Pezizomycotina</taxon>
        <taxon>Eurotiomycetes</taxon>
        <taxon>Eurotiomycetidae</taxon>
        <taxon>Eurotiales</taxon>
        <taxon>Aspergillaceae</taxon>
        <taxon>Aspergillus</taxon>
        <taxon>Aspergillus subgen. Circumdati</taxon>
    </lineage>
</organism>
<feature type="region of interest" description="Disordered" evidence="7">
    <location>
        <begin position="358"/>
        <end position="379"/>
    </location>
</feature>
<dbReference type="PROSITE" id="PS50048">
    <property type="entry name" value="ZN2_CY6_FUNGAL_2"/>
    <property type="match status" value="1"/>
</dbReference>
<feature type="domain" description="Zn(2)-C6 fungal-type" evidence="8">
    <location>
        <begin position="16"/>
        <end position="46"/>
    </location>
</feature>
<dbReference type="Pfam" id="PF04082">
    <property type="entry name" value="Fungal_trans"/>
    <property type="match status" value="1"/>
</dbReference>
<dbReference type="GO" id="GO:0009893">
    <property type="term" value="P:positive regulation of metabolic process"/>
    <property type="evidence" value="ECO:0007669"/>
    <property type="project" value="UniProtKB-ARBA"/>
</dbReference>
<evidence type="ECO:0000256" key="5">
    <source>
        <dbReference type="ARBA" id="ARBA00023163"/>
    </source>
</evidence>
<dbReference type="GO" id="GO:0008270">
    <property type="term" value="F:zinc ion binding"/>
    <property type="evidence" value="ECO:0007669"/>
    <property type="project" value="InterPro"/>
</dbReference>
<keyword evidence="5" id="KW-0804">Transcription</keyword>
<evidence type="ECO:0000256" key="2">
    <source>
        <dbReference type="ARBA" id="ARBA00022723"/>
    </source>
</evidence>
<dbReference type="AlphaFoldDB" id="A0A318ZBF2"/>
<protein>
    <submittedName>
        <fullName evidence="9">C6 transcription factor</fullName>
    </submittedName>
</protein>
<comment type="subcellular location">
    <subcellularLocation>
        <location evidence="1">Nucleus</location>
    </subcellularLocation>
</comment>
<dbReference type="InterPro" id="IPR036864">
    <property type="entry name" value="Zn2-C6_fun-type_DNA-bd_sf"/>
</dbReference>
<dbReference type="GeneID" id="37073213"/>
<evidence type="ECO:0000259" key="8">
    <source>
        <dbReference type="PROSITE" id="PS50048"/>
    </source>
</evidence>
<evidence type="ECO:0000256" key="3">
    <source>
        <dbReference type="ARBA" id="ARBA00023015"/>
    </source>
</evidence>
<name>A0A318ZBF2_9EURO</name>
<evidence type="ECO:0000256" key="6">
    <source>
        <dbReference type="ARBA" id="ARBA00023242"/>
    </source>
</evidence>
<evidence type="ECO:0000256" key="1">
    <source>
        <dbReference type="ARBA" id="ARBA00004123"/>
    </source>
</evidence>
<dbReference type="CDD" id="cd12148">
    <property type="entry name" value="fungal_TF_MHR"/>
    <property type="match status" value="1"/>
</dbReference>
<dbReference type="GO" id="GO:0000981">
    <property type="term" value="F:DNA-binding transcription factor activity, RNA polymerase II-specific"/>
    <property type="evidence" value="ECO:0007669"/>
    <property type="project" value="InterPro"/>
</dbReference>
<dbReference type="InterPro" id="IPR001138">
    <property type="entry name" value="Zn2Cys6_DnaBD"/>
</dbReference>
<dbReference type="SMART" id="SM00906">
    <property type="entry name" value="Fungal_trans"/>
    <property type="match status" value="1"/>
</dbReference>
<dbReference type="InterPro" id="IPR007219">
    <property type="entry name" value="XnlR_reg_dom"/>
</dbReference>
<dbReference type="PANTHER" id="PTHR47338">
    <property type="entry name" value="ZN(II)2CYS6 TRANSCRIPTION FACTOR (EUROFUNG)-RELATED"/>
    <property type="match status" value="1"/>
</dbReference>
<dbReference type="GO" id="GO:0005634">
    <property type="term" value="C:nucleus"/>
    <property type="evidence" value="ECO:0007669"/>
    <property type="project" value="UniProtKB-SubCell"/>
</dbReference>
<keyword evidence="10" id="KW-1185">Reference proteome</keyword>
<dbReference type="STRING" id="1450539.A0A318ZBF2"/>
<gene>
    <name evidence="9" type="ORF">BP01DRAFT_300360</name>
</gene>
<dbReference type="Proteomes" id="UP000248349">
    <property type="component" value="Unassembled WGS sequence"/>
</dbReference>
<evidence type="ECO:0000313" key="9">
    <source>
        <dbReference type="EMBL" id="PYH43664.1"/>
    </source>
</evidence>
<sequence>MVTSTPTISRQRPGSACEECRRRKVRCDRRRPQCQVCFETGIECKINTTRLPRGPRKGQLRTLRTRIAALERCLADQHPEINHQMASLFDGTMLDCDSEEDPFRDLSSLPDAIPVAVPSSTLPDPGLATLQSPRTPESLPRTTGLVSDLMRAELDQLYFDRVHPCVPILQRWRYHVWARQPKKTDSQVGLQYAMWTVAAALSAQFQALRDRLYTETRRILDSPDRPESITMVAGLEQAQAWILIGIYEYMQRSPLQAWMSIGRSCRLVLGMRLYELDDPINPVAMAREQEALLVDWVGLEEQRRTFWMAYSLDRLISFHHGLPFTLQEHVITTRLPSPEEEFQSGQPTLTAYLRDLMSPHPQHPPSVHPYSHPDPNGHAQPRPHIYMNPHSPTSPPHLTLGFPSGAPPTNPTATPVLNLELTQVTLSNFTEFILLATVVGRIISHRESLAMEQNLQPFNPPLSPTSPHTPIPNSLDVFWTRHQALHGLLNTRMQSLASNPQALDDPLLLFSRIVAQSMVLFLHSVLESVAWRSGGDQLLGIIEYERLCVLAAHEVVGLVKMQGQLGYFKVHPLAPIPLMMCTEFLTAHAYLDPSFEVMLHELLECFGDLERVKNPVQSPASSGV</sequence>
<evidence type="ECO:0000256" key="4">
    <source>
        <dbReference type="ARBA" id="ARBA00023125"/>
    </source>
</evidence>
<dbReference type="Gene3D" id="4.10.240.10">
    <property type="entry name" value="Zn(2)-C6 fungal-type DNA-binding domain"/>
    <property type="match status" value="1"/>
</dbReference>